<dbReference type="GO" id="GO:0005886">
    <property type="term" value="C:plasma membrane"/>
    <property type="evidence" value="ECO:0007669"/>
    <property type="project" value="UniProtKB-SubCell"/>
</dbReference>
<dbReference type="CDD" id="cd03230">
    <property type="entry name" value="ABC_DR_subfamily_A"/>
    <property type="match status" value="1"/>
</dbReference>
<evidence type="ECO:0000256" key="6">
    <source>
        <dbReference type="ARBA" id="ARBA00023251"/>
    </source>
</evidence>
<evidence type="ECO:0000256" key="1">
    <source>
        <dbReference type="ARBA" id="ARBA00004202"/>
    </source>
</evidence>
<dbReference type="STRING" id="1901.BB341_26635"/>
<evidence type="ECO:0000313" key="10">
    <source>
        <dbReference type="Proteomes" id="UP000002357"/>
    </source>
</evidence>
<keyword evidence="6" id="KW-0046">Antibiotic resistance</keyword>
<feature type="compositionally biased region" description="Pro residues" evidence="7">
    <location>
        <begin position="11"/>
        <end position="21"/>
    </location>
</feature>
<protein>
    <submittedName>
        <fullName evidence="9">ABC transporter</fullName>
    </submittedName>
</protein>
<dbReference type="PANTHER" id="PTHR42711">
    <property type="entry name" value="ABC TRANSPORTER ATP-BINDING PROTEIN"/>
    <property type="match status" value="1"/>
</dbReference>
<dbReference type="GO" id="GO:0005524">
    <property type="term" value="F:ATP binding"/>
    <property type="evidence" value="ECO:0007669"/>
    <property type="project" value="UniProtKB-KW"/>
</dbReference>
<dbReference type="GO" id="GO:0046677">
    <property type="term" value="P:response to antibiotic"/>
    <property type="evidence" value="ECO:0007669"/>
    <property type="project" value="UniProtKB-KW"/>
</dbReference>
<keyword evidence="3" id="KW-0813">Transport</keyword>
<accession>E2Q754</accession>
<dbReference type="KEGG" id="sclf:BB341_26635"/>
<feature type="domain" description="ABC transporter" evidence="8">
    <location>
        <begin position="25"/>
        <end position="258"/>
    </location>
</feature>
<proteinExistence type="inferred from homology"/>
<evidence type="ECO:0000256" key="5">
    <source>
        <dbReference type="ARBA" id="ARBA00022840"/>
    </source>
</evidence>
<sequence>MCCRTRGPAVPTDPAPGPSPGGPALALHAVGKRYGTTTALDGVDLTVAAGEIVGLLGANGAGKTTLMSLVAGLLRADSGRIEICGRPLTGDRSHDRRARLDLGLAPQELGVYPPLTVRQNLRFFAELAGLRAREARRRIEETAAPLGLTALLDRRVSRLSGGEQRRVHTALALLHRPPLVLLDEPTAGVDVETRTRLIAHVRELAATGTAVCYSTHYLPEVEALDASVAVLHQGRMVARGTLAEVVRGHGESAVELTFPGPPPPLRLPWPVTVGAEVLRVQVEEPQSAVPEVLAALGDTAGSLVGLRVVRPGLESAFLRLTRERAVDGEGPVRPARRAVGAALHG</sequence>
<gene>
    <name evidence="9" type="ORF">SCLAV_0225</name>
</gene>
<dbReference type="PROSITE" id="PS50893">
    <property type="entry name" value="ABC_TRANSPORTER_2"/>
    <property type="match status" value="1"/>
</dbReference>
<evidence type="ECO:0000256" key="7">
    <source>
        <dbReference type="SAM" id="MobiDB-lite"/>
    </source>
</evidence>
<dbReference type="Pfam" id="PF00005">
    <property type="entry name" value="ABC_tran"/>
    <property type="match status" value="1"/>
</dbReference>
<dbReference type="AlphaFoldDB" id="E2Q754"/>
<keyword evidence="4" id="KW-0547">Nucleotide-binding</keyword>
<evidence type="ECO:0000256" key="2">
    <source>
        <dbReference type="ARBA" id="ARBA00005417"/>
    </source>
</evidence>
<reference evidence="9 10" key="1">
    <citation type="journal article" date="2010" name="Genome Biol. Evol.">
        <title>The sequence of a 1.8-mb bacterial linear plasmid reveals a rich evolutionary reservoir of secondary metabolic pathways.</title>
        <authorList>
            <person name="Medema M.H."/>
            <person name="Trefzer A."/>
            <person name="Kovalchuk A."/>
            <person name="van den Berg M."/>
            <person name="Mueller U."/>
            <person name="Heijne W."/>
            <person name="Wu L."/>
            <person name="Alam M.T."/>
            <person name="Ronning C.M."/>
            <person name="Nierman W.C."/>
            <person name="Bovenberg R.A.L."/>
            <person name="Breitling R."/>
            <person name="Takano E."/>
        </authorList>
    </citation>
    <scope>NUCLEOTIDE SEQUENCE [LARGE SCALE GENOMIC DNA]</scope>
    <source>
        <strain evidence="10">ATCC 27064 / DSM 738 / JCM 4710 / NBRC 13307 / NCIMB 12785 / NRRL 3585 / VKM Ac-602</strain>
    </source>
</reference>
<organism evidence="9 10">
    <name type="scientific">Streptomyces clavuligerus</name>
    <dbReference type="NCBI Taxonomy" id="1901"/>
    <lineage>
        <taxon>Bacteria</taxon>
        <taxon>Bacillati</taxon>
        <taxon>Actinomycetota</taxon>
        <taxon>Actinomycetes</taxon>
        <taxon>Kitasatosporales</taxon>
        <taxon>Streptomycetaceae</taxon>
        <taxon>Streptomyces</taxon>
    </lineage>
</organism>
<name>E2Q754_STRCL</name>
<feature type="region of interest" description="Disordered" evidence="7">
    <location>
        <begin position="1"/>
        <end position="22"/>
    </location>
</feature>
<dbReference type="InterPro" id="IPR050763">
    <property type="entry name" value="ABC_transporter_ATP-binding"/>
</dbReference>
<dbReference type="eggNOG" id="COG1131">
    <property type="taxonomic scope" value="Bacteria"/>
</dbReference>
<evidence type="ECO:0000313" key="9">
    <source>
        <dbReference type="EMBL" id="EFG05301.1"/>
    </source>
</evidence>
<dbReference type="InterPro" id="IPR027417">
    <property type="entry name" value="P-loop_NTPase"/>
</dbReference>
<evidence type="ECO:0000259" key="8">
    <source>
        <dbReference type="PROSITE" id="PS50893"/>
    </source>
</evidence>
<dbReference type="SMART" id="SM00382">
    <property type="entry name" value="AAA"/>
    <property type="match status" value="1"/>
</dbReference>
<keyword evidence="10" id="KW-1185">Reference proteome</keyword>
<dbReference type="Gene3D" id="3.40.50.300">
    <property type="entry name" value="P-loop containing nucleotide triphosphate hydrolases"/>
    <property type="match status" value="1"/>
</dbReference>
<dbReference type="SUPFAM" id="SSF52540">
    <property type="entry name" value="P-loop containing nucleoside triphosphate hydrolases"/>
    <property type="match status" value="1"/>
</dbReference>
<dbReference type="InterPro" id="IPR003439">
    <property type="entry name" value="ABC_transporter-like_ATP-bd"/>
</dbReference>
<dbReference type="OrthoDB" id="9804819at2"/>
<dbReference type="Proteomes" id="UP000002357">
    <property type="component" value="Chromosome"/>
</dbReference>
<dbReference type="PANTHER" id="PTHR42711:SF5">
    <property type="entry name" value="ABC TRANSPORTER ATP-BINDING PROTEIN NATA"/>
    <property type="match status" value="1"/>
</dbReference>
<evidence type="ECO:0000256" key="3">
    <source>
        <dbReference type="ARBA" id="ARBA00022448"/>
    </source>
</evidence>
<comment type="similarity">
    <text evidence="2">Belongs to the ABC transporter superfamily.</text>
</comment>
<evidence type="ECO:0000256" key="4">
    <source>
        <dbReference type="ARBA" id="ARBA00022741"/>
    </source>
</evidence>
<dbReference type="GO" id="GO:0016887">
    <property type="term" value="F:ATP hydrolysis activity"/>
    <property type="evidence" value="ECO:0007669"/>
    <property type="project" value="InterPro"/>
</dbReference>
<dbReference type="InterPro" id="IPR003593">
    <property type="entry name" value="AAA+_ATPase"/>
</dbReference>
<dbReference type="EMBL" id="CM000913">
    <property type="protein sequence ID" value="EFG05301.1"/>
    <property type="molecule type" value="Genomic_DNA"/>
</dbReference>
<comment type="subcellular location">
    <subcellularLocation>
        <location evidence="1">Cell membrane</location>
        <topology evidence="1">Peripheral membrane protein</topology>
    </subcellularLocation>
</comment>
<keyword evidence="5" id="KW-0067">ATP-binding</keyword>